<name>A0AAW3AXZ0_9TRYP</name>
<evidence type="ECO:0000313" key="5">
    <source>
        <dbReference type="Proteomes" id="UP001482455"/>
    </source>
</evidence>
<evidence type="ECO:0000256" key="1">
    <source>
        <dbReference type="ARBA" id="ARBA00023239"/>
    </source>
</evidence>
<dbReference type="CDD" id="cd03449">
    <property type="entry name" value="R_hydratase"/>
    <property type="match status" value="1"/>
</dbReference>
<evidence type="ECO:0000313" key="4">
    <source>
        <dbReference type="EMBL" id="KAL0513810.1"/>
    </source>
</evidence>
<dbReference type="InterPro" id="IPR002539">
    <property type="entry name" value="MaoC-like_dom"/>
</dbReference>
<feature type="domain" description="MaoC-like" evidence="3">
    <location>
        <begin position="115"/>
        <end position="206"/>
    </location>
</feature>
<dbReference type="EMBL" id="JBAMZL010000008">
    <property type="protein sequence ID" value="KAL0513810.1"/>
    <property type="molecule type" value="Genomic_DNA"/>
</dbReference>
<protein>
    <submittedName>
        <fullName evidence="4">MaoC like domain/N-terminal half of MaoC dehydratase</fullName>
    </submittedName>
</protein>
<evidence type="ECO:0000259" key="3">
    <source>
        <dbReference type="Pfam" id="PF01575"/>
    </source>
</evidence>
<dbReference type="AlphaFoldDB" id="A0AAW3AXZ0"/>
<dbReference type="GO" id="GO:0006633">
    <property type="term" value="P:fatty acid biosynthetic process"/>
    <property type="evidence" value="ECO:0007669"/>
    <property type="project" value="TreeGrafter"/>
</dbReference>
<dbReference type="Gene3D" id="3.10.129.10">
    <property type="entry name" value="Hotdog Thioesterase"/>
    <property type="match status" value="1"/>
</dbReference>
<dbReference type="PANTHER" id="PTHR43437:SF3">
    <property type="entry name" value="HYDROXYACYL-THIOESTER DEHYDRATASE TYPE 2, MITOCHONDRIAL"/>
    <property type="match status" value="1"/>
</dbReference>
<reference evidence="4 5" key="1">
    <citation type="submission" date="2024-02" db="EMBL/GenBank/DDBJ databases">
        <title>FIRST GENOME SEQUENCES OF Leishmania (Viannia) shawi, Leishmania (Viannia) lindenbergi AND Leishmania (Viannia) utingensis.</title>
        <authorList>
            <person name="Resadore F."/>
            <person name="Custodio M.G.F."/>
            <person name="Boite M.C."/>
            <person name="Cupolillo E."/>
            <person name="Ferreira G.E.M."/>
        </authorList>
    </citation>
    <scope>NUCLEOTIDE SEQUENCE [LARGE SCALE GENOMIC DNA]</scope>
    <source>
        <strain evidence="4 5">ITUB/BR/1977/M4964</strain>
    </source>
</reference>
<comment type="caution">
    <text evidence="4">The sequence shown here is derived from an EMBL/GenBank/DDBJ whole genome shotgun (WGS) entry which is preliminary data.</text>
</comment>
<evidence type="ECO:0000256" key="2">
    <source>
        <dbReference type="SAM" id="MobiDB-lite"/>
    </source>
</evidence>
<proteinExistence type="predicted"/>
<dbReference type="FunFam" id="3.10.129.10:FF:000042">
    <property type="entry name" value="MaoC domain protein dehydratase"/>
    <property type="match status" value="1"/>
</dbReference>
<feature type="region of interest" description="Disordered" evidence="2">
    <location>
        <begin position="73"/>
        <end position="99"/>
    </location>
</feature>
<dbReference type="InterPro" id="IPR029069">
    <property type="entry name" value="HotDog_dom_sf"/>
</dbReference>
<gene>
    <name evidence="4" type="ORF">Q4I30_001262</name>
</gene>
<dbReference type="PANTHER" id="PTHR43437">
    <property type="entry name" value="HYDROXYACYL-THIOESTER DEHYDRATASE TYPE 2, MITOCHONDRIAL-RELATED"/>
    <property type="match status" value="1"/>
</dbReference>
<dbReference type="Pfam" id="PF01575">
    <property type="entry name" value="MaoC_dehydratas"/>
    <property type="match status" value="1"/>
</dbReference>
<dbReference type="GO" id="GO:0019171">
    <property type="term" value="F:(3R)-hydroxyacyl-[acyl-carrier-protein] dehydratase activity"/>
    <property type="evidence" value="ECO:0007669"/>
    <property type="project" value="TreeGrafter"/>
</dbReference>
<dbReference type="InterPro" id="IPR050965">
    <property type="entry name" value="UPF0336/Enoyl-CoA_hydratase"/>
</dbReference>
<keyword evidence="5" id="KW-1185">Reference proteome</keyword>
<sequence>MSCGMDFADLRTGETGACCFSLRHHIHDNRNVPPFFLSTPSPATLREYHNKFPPFPFAHTYFHSVSTTYMRSRDQSAEQVSSSSKSEKTEGSSSSPAAMSTEIAPLTIRVGSQATKTVYISQENVTTFGNVIDDHNPIHSDPEAAQAAGFPTTICYGMYAGSLFSGLMAKEMPGPGTVYLSQNLRFTAPVFVGDDIQAIVEVREFRKDKGLVYLSNILQKTEPSTGKTIMCVDGSAVVMNKNLKFEGESEWSVK</sequence>
<organism evidence="4 5">
    <name type="scientific">Leishmania utingensis</name>
    <dbReference type="NCBI Taxonomy" id="653362"/>
    <lineage>
        <taxon>Eukaryota</taxon>
        <taxon>Discoba</taxon>
        <taxon>Euglenozoa</taxon>
        <taxon>Kinetoplastea</taxon>
        <taxon>Metakinetoplastina</taxon>
        <taxon>Trypanosomatida</taxon>
        <taxon>Trypanosomatidae</taxon>
        <taxon>Leishmaniinae</taxon>
        <taxon>Leishmania</taxon>
    </lineage>
</organism>
<dbReference type="Proteomes" id="UP001482455">
    <property type="component" value="Unassembled WGS sequence"/>
</dbReference>
<dbReference type="SUPFAM" id="SSF54637">
    <property type="entry name" value="Thioesterase/thiol ester dehydrase-isomerase"/>
    <property type="match status" value="1"/>
</dbReference>
<dbReference type="GO" id="GO:0005739">
    <property type="term" value="C:mitochondrion"/>
    <property type="evidence" value="ECO:0007669"/>
    <property type="project" value="TreeGrafter"/>
</dbReference>
<accession>A0AAW3AXZ0</accession>
<keyword evidence="1" id="KW-0456">Lyase</keyword>